<evidence type="ECO:0000259" key="20">
    <source>
        <dbReference type="Pfam" id="PF00117"/>
    </source>
</evidence>
<comment type="function">
    <text evidence="18">Bifunctional enzyme that catalyzes the biosynthesis of 4-amino-4-deoxychorismate (ADC) from chorismate and glutamine. In the first step, a glutamine amidotransferase generates ammonia that is channelled between the binding sites of glutamine and chorismate and used along with chorismate in the second step, catalyzed by aminodeoxychorismate synthase, to produce ADC. Required for the synthesis of 4-aminobenzoate (PABA), an important component in tetrahydrofolate biosynthesis. Does not possess ADC lyase activity.</text>
</comment>
<evidence type="ECO:0000256" key="12">
    <source>
        <dbReference type="ARBA" id="ARBA00022909"/>
    </source>
</evidence>
<dbReference type="EMBL" id="KZ451966">
    <property type="protein sequence ID" value="PKA57522.1"/>
    <property type="molecule type" value="Genomic_DNA"/>
</dbReference>
<protein>
    <recommendedName>
        <fullName evidence="17">p-aminobenzoic acid synthase</fullName>
        <ecNumber evidence="7">2.6.1.85</ecNumber>
        <ecNumber evidence="6">4.1.3.27</ecNumber>
    </recommendedName>
    <alternativeName>
        <fullName evidence="16 19">Para-aminobenzoate synthase</fullName>
    </alternativeName>
</protein>
<evidence type="ECO:0000256" key="10">
    <source>
        <dbReference type="ARBA" id="ARBA00022679"/>
    </source>
</evidence>
<dbReference type="STRING" id="1088818.A0A2I0APP0"/>
<gene>
    <name evidence="21" type="primary">trpG</name>
    <name evidence="21" type="ORF">AXF42_Ash020766</name>
</gene>
<dbReference type="GO" id="GO:0009507">
    <property type="term" value="C:chloroplast"/>
    <property type="evidence" value="ECO:0007669"/>
    <property type="project" value="UniProtKB-SubCell"/>
</dbReference>
<dbReference type="PRINTS" id="PR00097">
    <property type="entry name" value="ANTSNTHASEII"/>
</dbReference>
<dbReference type="EC" id="2.6.1.85" evidence="7"/>
<name>A0A2I0APP0_9ASPA</name>
<keyword evidence="21" id="KW-0032">Aminotransferase</keyword>
<comment type="catalytic activity">
    <reaction evidence="1">
        <text>chorismate + L-glutamine = 4-amino-4-deoxychorismate + L-glutamate</text>
        <dbReference type="Rhea" id="RHEA:11672"/>
        <dbReference type="ChEBI" id="CHEBI:29748"/>
        <dbReference type="ChEBI" id="CHEBI:29985"/>
        <dbReference type="ChEBI" id="CHEBI:58359"/>
        <dbReference type="ChEBI" id="CHEBI:58406"/>
        <dbReference type="EC" id="2.6.1.85"/>
    </reaction>
</comment>
<keyword evidence="12" id="KW-0289">Folate biosynthesis</keyword>
<evidence type="ECO:0000256" key="18">
    <source>
        <dbReference type="ARBA" id="ARBA00060092"/>
    </source>
</evidence>
<keyword evidence="22" id="KW-1185">Reference proteome</keyword>
<dbReference type="SUPFAM" id="SSF52317">
    <property type="entry name" value="Class I glutamine amidotransferase-like"/>
    <property type="match status" value="1"/>
</dbReference>
<dbReference type="GO" id="GO:0046820">
    <property type="term" value="F:4-amino-4-deoxychorismate synthase activity"/>
    <property type="evidence" value="ECO:0007669"/>
    <property type="project" value="UniProtKB-EC"/>
</dbReference>
<evidence type="ECO:0000256" key="11">
    <source>
        <dbReference type="ARBA" id="ARBA00022822"/>
    </source>
</evidence>
<feature type="domain" description="Glutamine amidotransferase" evidence="20">
    <location>
        <begin position="109"/>
        <end position="273"/>
    </location>
</feature>
<dbReference type="AlphaFoldDB" id="A0A2I0APP0"/>
<comment type="similarity">
    <text evidence="5">In the C-terminal section; belongs to the anthranilate synthase component I family.</text>
</comment>
<proteinExistence type="inferred from homology"/>
<evidence type="ECO:0000256" key="8">
    <source>
        <dbReference type="ARBA" id="ARBA00022528"/>
    </source>
</evidence>
<keyword evidence="11" id="KW-0057">Aromatic amino acid biosynthesis</keyword>
<keyword evidence="9" id="KW-0934">Plastid</keyword>
<comment type="pathway">
    <text evidence="4">Cofactor biosynthesis; tetrahydrofolate biosynthesis; 4-aminobenzoate from chorismate: step 1/2.</text>
</comment>
<dbReference type="InterPro" id="IPR017926">
    <property type="entry name" value="GATASE"/>
</dbReference>
<evidence type="ECO:0000256" key="14">
    <source>
        <dbReference type="ARBA" id="ARBA00022962"/>
    </source>
</evidence>
<reference evidence="21 22" key="1">
    <citation type="journal article" date="2017" name="Nature">
        <title>The Apostasia genome and the evolution of orchids.</title>
        <authorList>
            <person name="Zhang G.Q."/>
            <person name="Liu K.W."/>
            <person name="Li Z."/>
            <person name="Lohaus R."/>
            <person name="Hsiao Y.Y."/>
            <person name="Niu S.C."/>
            <person name="Wang J.Y."/>
            <person name="Lin Y.C."/>
            <person name="Xu Q."/>
            <person name="Chen L.J."/>
            <person name="Yoshida K."/>
            <person name="Fujiwara S."/>
            <person name="Wang Z.W."/>
            <person name="Zhang Y.Q."/>
            <person name="Mitsuda N."/>
            <person name="Wang M."/>
            <person name="Liu G.H."/>
            <person name="Pecoraro L."/>
            <person name="Huang H.X."/>
            <person name="Xiao X.J."/>
            <person name="Lin M."/>
            <person name="Wu X.Y."/>
            <person name="Wu W.L."/>
            <person name="Chen Y.Y."/>
            <person name="Chang S.B."/>
            <person name="Sakamoto S."/>
            <person name="Ohme-Takagi M."/>
            <person name="Yagi M."/>
            <person name="Zeng S.J."/>
            <person name="Shen C.Y."/>
            <person name="Yeh C.M."/>
            <person name="Luo Y.B."/>
            <person name="Tsai W.C."/>
            <person name="Van de Peer Y."/>
            <person name="Liu Z.J."/>
        </authorList>
    </citation>
    <scope>NUCLEOTIDE SEQUENCE [LARGE SCALE GENOMIC DNA]</scope>
    <source>
        <strain evidence="22">cv. Shenzhen</strain>
        <tissue evidence="21">Stem</tissue>
    </source>
</reference>
<evidence type="ECO:0000313" key="22">
    <source>
        <dbReference type="Proteomes" id="UP000236161"/>
    </source>
</evidence>
<evidence type="ECO:0000256" key="17">
    <source>
        <dbReference type="ARBA" id="ARBA00031904"/>
    </source>
</evidence>
<evidence type="ECO:0000256" key="19">
    <source>
        <dbReference type="ARBA" id="ARBA00078510"/>
    </source>
</evidence>
<dbReference type="InterPro" id="IPR006221">
    <property type="entry name" value="TrpG/PapA_dom"/>
</dbReference>
<evidence type="ECO:0000313" key="21">
    <source>
        <dbReference type="EMBL" id="PKA57522.1"/>
    </source>
</evidence>
<evidence type="ECO:0000256" key="13">
    <source>
        <dbReference type="ARBA" id="ARBA00022946"/>
    </source>
</evidence>
<dbReference type="GO" id="GO:0004049">
    <property type="term" value="F:anthranilate synthase activity"/>
    <property type="evidence" value="ECO:0007669"/>
    <property type="project" value="UniProtKB-EC"/>
</dbReference>
<keyword evidence="10 21" id="KW-0808">Transferase</keyword>
<evidence type="ECO:0000256" key="3">
    <source>
        <dbReference type="ARBA" id="ARBA00004873"/>
    </source>
</evidence>
<dbReference type="PROSITE" id="PS51273">
    <property type="entry name" value="GATASE_TYPE_1"/>
    <property type="match status" value="1"/>
</dbReference>
<dbReference type="GO" id="GO:0046656">
    <property type="term" value="P:folic acid biosynthetic process"/>
    <property type="evidence" value="ECO:0007669"/>
    <property type="project" value="UniProtKB-KW"/>
</dbReference>
<evidence type="ECO:0000256" key="6">
    <source>
        <dbReference type="ARBA" id="ARBA00012266"/>
    </source>
</evidence>
<evidence type="ECO:0000256" key="7">
    <source>
        <dbReference type="ARBA" id="ARBA00013139"/>
    </source>
</evidence>
<organism evidence="21 22">
    <name type="scientific">Apostasia shenzhenica</name>
    <dbReference type="NCBI Taxonomy" id="1088818"/>
    <lineage>
        <taxon>Eukaryota</taxon>
        <taxon>Viridiplantae</taxon>
        <taxon>Streptophyta</taxon>
        <taxon>Embryophyta</taxon>
        <taxon>Tracheophyta</taxon>
        <taxon>Spermatophyta</taxon>
        <taxon>Magnoliopsida</taxon>
        <taxon>Liliopsida</taxon>
        <taxon>Asparagales</taxon>
        <taxon>Orchidaceae</taxon>
        <taxon>Apostasioideae</taxon>
        <taxon>Apostasia</taxon>
    </lineage>
</organism>
<evidence type="ECO:0000256" key="15">
    <source>
        <dbReference type="ARBA" id="ARBA00023268"/>
    </source>
</evidence>
<evidence type="ECO:0000256" key="1">
    <source>
        <dbReference type="ARBA" id="ARBA00001000"/>
    </source>
</evidence>
<keyword evidence="8" id="KW-0150">Chloroplast</keyword>
<evidence type="ECO:0000256" key="2">
    <source>
        <dbReference type="ARBA" id="ARBA00004229"/>
    </source>
</evidence>
<evidence type="ECO:0000256" key="5">
    <source>
        <dbReference type="ARBA" id="ARBA00005970"/>
    </source>
</evidence>
<dbReference type="InterPro" id="IPR029062">
    <property type="entry name" value="Class_I_gatase-like"/>
</dbReference>
<keyword evidence="11" id="KW-0028">Amino-acid biosynthesis</keyword>
<keyword evidence="11" id="KW-0822">Tryptophan biosynthesis</keyword>
<sequence>MPSRFWASYHSFTYTSTQAMATRLRIQSPSPLSRVATKVSVSRQHSDSSLSSPKLSLISRFPTFHKGLHACSFASQSTSSAIYVKRAAGLQSNDDHDEKDDEMRAVRTLLIDNYDSYTYNIYQELAVVNRVPPVVIHNDEWSWEDIHHILYNENAFDNIVISPGPGSPACPKDIGVCLQILSHCADIPVLGVCLGHQALGYVYGAKVVHAPEPIHGRLSEIVHDGCNLFFGIPSGKKAGFKVMRYHSLVIAAESLPRELIPIAWTASAKTHSLSEAEQSEVLPGLELQGNKLLQFGNLLATPELAGSADVEMSNIVDNDKILMGVMHSSKPHYGVQFHPESIATSHRRQIFENFKRMTADYGLRSSLHPLMKAPCTPRSYKEFPMTKLLHDEAIISNQKSLCAKYLKLQWKKIDCLAGQVDGPENIFCSLFGDKNAQNTFWLDSSSTDKGRARFSFMGGKGGPLWKQITFHISEKRPGGRISIQDTHGQVKTEFSSGGFFHFLDKVFFLFCIYFYGQ</sequence>
<keyword evidence="15" id="KW-0511">Multifunctional enzyme</keyword>
<dbReference type="PANTHER" id="PTHR43418">
    <property type="entry name" value="MULTIFUNCTIONAL TRYPTOPHAN BIOSYNTHESIS PROTEIN-RELATED"/>
    <property type="match status" value="1"/>
</dbReference>
<feature type="domain" description="Glutamine amidotransferase" evidence="20">
    <location>
        <begin position="308"/>
        <end position="354"/>
    </location>
</feature>
<dbReference type="EC" id="4.1.3.27" evidence="6"/>
<dbReference type="Gene3D" id="3.40.50.880">
    <property type="match status" value="1"/>
</dbReference>
<keyword evidence="14" id="KW-0315">Glutamine amidotransferase</keyword>
<dbReference type="InterPro" id="IPR050472">
    <property type="entry name" value="Anth_synth/Amidotransfase"/>
</dbReference>
<dbReference type="GO" id="GO:0000162">
    <property type="term" value="P:L-tryptophan biosynthetic process"/>
    <property type="evidence" value="ECO:0007669"/>
    <property type="project" value="UniProtKB-KW"/>
</dbReference>
<dbReference type="PRINTS" id="PR00099">
    <property type="entry name" value="CPSGATASE"/>
</dbReference>
<dbReference type="PRINTS" id="PR00096">
    <property type="entry name" value="GATASE"/>
</dbReference>
<evidence type="ECO:0000256" key="16">
    <source>
        <dbReference type="ARBA" id="ARBA00031329"/>
    </source>
</evidence>
<dbReference type="GO" id="GO:0005829">
    <property type="term" value="C:cytosol"/>
    <property type="evidence" value="ECO:0007669"/>
    <property type="project" value="TreeGrafter"/>
</dbReference>
<comment type="pathway">
    <text evidence="3">Amino-acid biosynthesis; L-tryptophan biosynthesis; L-tryptophan from chorismate: step 1/5.</text>
</comment>
<dbReference type="CDD" id="cd01743">
    <property type="entry name" value="GATase1_Anthranilate_Synthase"/>
    <property type="match status" value="1"/>
</dbReference>
<dbReference type="Pfam" id="PF00117">
    <property type="entry name" value="GATase"/>
    <property type="match status" value="2"/>
</dbReference>
<evidence type="ECO:0000256" key="4">
    <source>
        <dbReference type="ARBA" id="ARBA00005009"/>
    </source>
</evidence>
<comment type="subcellular location">
    <subcellularLocation>
        <location evidence="2">Plastid</location>
        <location evidence="2">Chloroplast</location>
    </subcellularLocation>
</comment>
<accession>A0A2I0APP0</accession>
<dbReference type="PANTHER" id="PTHR43418:SF4">
    <property type="entry name" value="MULTIFUNCTIONAL TRYPTOPHAN BIOSYNTHESIS PROTEIN"/>
    <property type="match status" value="1"/>
</dbReference>
<dbReference type="OrthoDB" id="748336at2759"/>
<dbReference type="Proteomes" id="UP000236161">
    <property type="component" value="Unassembled WGS sequence"/>
</dbReference>
<dbReference type="FunFam" id="3.40.50.880:FF:000072">
    <property type="entry name" value="Aminodeoxychorismate synthase, chloroplastic"/>
    <property type="match status" value="1"/>
</dbReference>
<keyword evidence="13" id="KW-0809">Transit peptide</keyword>
<evidence type="ECO:0000256" key="9">
    <source>
        <dbReference type="ARBA" id="ARBA00022640"/>
    </source>
</evidence>